<dbReference type="NCBIfam" id="TIGR01843">
    <property type="entry name" value="type_I_hlyD"/>
    <property type="match status" value="1"/>
</dbReference>
<comment type="similarity">
    <text evidence="2 9">Belongs to the membrane fusion protein (MFP) (TC 8.A.1) family.</text>
</comment>
<accession>A0A2S9ITE6</accession>
<evidence type="ECO:0000259" key="12">
    <source>
        <dbReference type="Pfam" id="PF26002"/>
    </source>
</evidence>
<feature type="coiled-coil region" evidence="10">
    <location>
        <begin position="236"/>
        <end position="278"/>
    </location>
</feature>
<dbReference type="GO" id="GO:0005886">
    <property type="term" value="C:plasma membrane"/>
    <property type="evidence" value="ECO:0007669"/>
    <property type="project" value="UniProtKB-SubCell"/>
</dbReference>
<keyword evidence="4 9" id="KW-1003">Cell membrane</keyword>
<dbReference type="PANTHER" id="PTHR30386">
    <property type="entry name" value="MEMBRANE FUSION SUBUNIT OF EMRAB-TOLC MULTIDRUG EFFLUX PUMP"/>
    <property type="match status" value="1"/>
</dbReference>
<evidence type="ECO:0000256" key="10">
    <source>
        <dbReference type="SAM" id="Coils"/>
    </source>
</evidence>
<keyword evidence="5 9" id="KW-0997">Cell inner membrane</keyword>
<dbReference type="EMBL" id="PVBR01000005">
    <property type="protein sequence ID" value="PRD43788.1"/>
    <property type="molecule type" value="Genomic_DNA"/>
</dbReference>
<keyword evidence="14" id="KW-1185">Reference proteome</keyword>
<comment type="subcellular location">
    <subcellularLocation>
        <location evidence="1 9">Cell inner membrane</location>
        <topology evidence="1 9">Single-pass membrane protein</topology>
    </subcellularLocation>
</comment>
<name>A0A2S9ITE6_9HYPH</name>
<evidence type="ECO:0000313" key="13">
    <source>
        <dbReference type="EMBL" id="PRD43788.1"/>
    </source>
</evidence>
<protein>
    <recommendedName>
        <fullName evidence="9">Membrane fusion protein (MFP) family protein</fullName>
    </recommendedName>
</protein>
<dbReference type="Pfam" id="PF25994">
    <property type="entry name" value="HH_AprE"/>
    <property type="match status" value="1"/>
</dbReference>
<evidence type="ECO:0000313" key="14">
    <source>
        <dbReference type="Proteomes" id="UP000239434"/>
    </source>
</evidence>
<evidence type="ECO:0000256" key="8">
    <source>
        <dbReference type="ARBA" id="ARBA00023136"/>
    </source>
</evidence>
<dbReference type="AlphaFoldDB" id="A0A2S9ITE6"/>
<dbReference type="PANTHER" id="PTHR30386:SF17">
    <property type="entry name" value="ALKALINE PROTEASE SECRETION PROTEIN APRE"/>
    <property type="match status" value="1"/>
</dbReference>
<evidence type="ECO:0000256" key="3">
    <source>
        <dbReference type="ARBA" id="ARBA00022448"/>
    </source>
</evidence>
<dbReference type="InterPro" id="IPR058781">
    <property type="entry name" value="HH_AprE-like"/>
</dbReference>
<evidence type="ECO:0000256" key="5">
    <source>
        <dbReference type="ARBA" id="ARBA00022519"/>
    </source>
</evidence>
<dbReference type="InterPro" id="IPR050739">
    <property type="entry name" value="MFP"/>
</dbReference>
<keyword evidence="8 9" id="KW-0472">Membrane</keyword>
<dbReference type="Gene3D" id="2.40.50.100">
    <property type="match status" value="1"/>
</dbReference>
<organism evidence="13 14">
    <name type="scientific">Phyllobacterium phragmitis</name>
    <dbReference type="NCBI Taxonomy" id="2670329"/>
    <lineage>
        <taxon>Bacteria</taxon>
        <taxon>Pseudomonadati</taxon>
        <taxon>Pseudomonadota</taxon>
        <taxon>Alphaproteobacteria</taxon>
        <taxon>Hyphomicrobiales</taxon>
        <taxon>Phyllobacteriaceae</taxon>
        <taxon>Phyllobacterium</taxon>
    </lineage>
</organism>
<feature type="transmembrane region" description="Helical" evidence="9">
    <location>
        <begin position="21"/>
        <end position="39"/>
    </location>
</feature>
<dbReference type="Gene3D" id="2.40.30.170">
    <property type="match status" value="1"/>
</dbReference>
<dbReference type="InterPro" id="IPR010129">
    <property type="entry name" value="T1SS_HlyD"/>
</dbReference>
<dbReference type="GO" id="GO:0015031">
    <property type="term" value="P:protein transport"/>
    <property type="evidence" value="ECO:0007669"/>
    <property type="project" value="InterPro"/>
</dbReference>
<dbReference type="RefSeq" id="WP_105741410.1">
    <property type="nucleotide sequence ID" value="NZ_PVBR01000005.1"/>
</dbReference>
<dbReference type="PRINTS" id="PR01490">
    <property type="entry name" value="RTXTOXIND"/>
</dbReference>
<evidence type="ECO:0000259" key="11">
    <source>
        <dbReference type="Pfam" id="PF25994"/>
    </source>
</evidence>
<dbReference type="Pfam" id="PF26002">
    <property type="entry name" value="Beta-barrel_AprE"/>
    <property type="match status" value="1"/>
</dbReference>
<dbReference type="Gene3D" id="1.10.287.1490">
    <property type="match status" value="1"/>
</dbReference>
<keyword evidence="7 9" id="KW-1133">Transmembrane helix</keyword>
<feature type="domain" description="AprE-like beta-barrel" evidence="12">
    <location>
        <begin position="328"/>
        <end position="416"/>
    </location>
</feature>
<dbReference type="InterPro" id="IPR058982">
    <property type="entry name" value="Beta-barrel_AprE"/>
</dbReference>
<proteinExistence type="inferred from homology"/>
<evidence type="ECO:0000256" key="9">
    <source>
        <dbReference type="RuleBase" id="RU365093"/>
    </source>
</evidence>
<dbReference type="Proteomes" id="UP000239434">
    <property type="component" value="Unassembled WGS sequence"/>
</dbReference>
<comment type="caution">
    <text evidence="13">The sequence shown here is derived from an EMBL/GenBank/DDBJ whole genome shotgun (WGS) entry which is preliminary data.</text>
</comment>
<reference evidence="13 14" key="1">
    <citation type="submission" date="2018-02" db="EMBL/GenBank/DDBJ databases">
        <title>The draft genome of Phyllobacterium sp. 1N-3.</title>
        <authorList>
            <person name="Liu L."/>
            <person name="Li L."/>
            <person name="Zhang X."/>
            <person name="Wang T."/>
            <person name="Liang L."/>
        </authorList>
    </citation>
    <scope>NUCLEOTIDE SEQUENCE [LARGE SCALE GENOMIC DNA]</scope>
    <source>
        <strain evidence="13 14">1N-3</strain>
    </source>
</reference>
<keyword evidence="6 9" id="KW-0812">Transmembrane</keyword>
<evidence type="ECO:0000256" key="1">
    <source>
        <dbReference type="ARBA" id="ARBA00004377"/>
    </source>
</evidence>
<gene>
    <name evidence="13" type="ORF">C5748_07885</name>
</gene>
<feature type="domain" description="AprE-like long alpha-helical hairpin" evidence="11">
    <location>
        <begin position="95"/>
        <end position="283"/>
    </location>
</feature>
<keyword evidence="3 9" id="KW-0813">Transport</keyword>
<evidence type="ECO:0000256" key="4">
    <source>
        <dbReference type="ARBA" id="ARBA00022475"/>
    </source>
</evidence>
<keyword evidence="10" id="KW-0175">Coiled coil</keyword>
<evidence type="ECO:0000256" key="6">
    <source>
        <dbReference type="ARBA" id="ARBA00022692"/>
    </source>
</evidence>
<sequence length="439" mass="47238">MTDRGFLWEKGIGRGAGRIALAGYAAVALFAGGFGYWAATAPLAGAAVASGVIAAPGRNVIVQHLDGGVIEHILVREGDRVRAGQELVVLDPTIAETQLHRLIKRTATLTSSALRLEAERDGAAELVLPDEADFGAGIDGIGKLIAEQQKEFAARLARFRSEQDILHQRVAALKQTAIGFQSQKQAIHHQIAIVEEELGRKKGLLDQGLAGRSDYTVLLRSQADLIGQAGMIEAQIASSTIQIMEAREQIARLATQRVEKAVSELTEVRGSLADVEEQRRVAEAALGRTVIRAPVDGVVVSAVHNATGGVVGQGEKLMEMLPTAAVPVVDARLRPQDIDAVHVGQHARLRLSALNMRKTPEVGGTVTLVSADRLMDEATQEPYYSARLKIADRLPDGVTAGQIHPGMPVEIFINTGERTFFDYLVRPLLDSFNRAFTEE</sequence>
<evidence type="ECO:0000256" key="7">
    <source>
        <dbReference type="ARBA" id="ARBA00022989"/>
    </source>
</evidence>
<evidence type="ECO:0000256" key="2">
    <source>
        <dbReference type="ARBA" id="ARBA00009477"/>
    </source>
</evidence>